<dbReference type="EMBL" id="JBBNAG010000013">
    <property type="protein sequence ID" value="KAK9082947.1"/>
    <property type="molecule type" value="Genomic_DNA"/>
</dbReference>
<keyword evidence="1" id="KW-1133">Transmembrane helix</keyword>
<evidence type="ECO:0000313" key="2">
    <source>
        <dbReference type="EMBL" id="KAK9082947.1"/>
    </source>
</evidence>
<reference evidence="2 3" key="1">
    <citation type="submission" date="2024-01" db="EMBL/GenBank/DDBJ databases">
        <title>Genome assemblies of Stephania.</title>
        <authorList>
            <person name="Yang L."/>
        </authorList>
    </citation>
    <scope>NUCLEOTIDE SEQUENCE [LARGE SCALE GENOMIC DNA]</scope>
    <source>
        <strain evidence="2">JXDWG</strain>
        <tissue evidence="2">Leaf</tissue>
    </source>
</reference>
<comment type="caution">
    <text evidence="2">The sequence shown here is derived from an EMBL/GenBank/DDBJ whole genome shotgun (WGS) entry which is preliminary data.</text>
</comment>
<sequence>MPHTHPPTHPTPPLVHPTTIKPISILPLQPPVFFSSLKRLGLSLSLAILLALVLSTPGSSSSPCSRSRRSSLAVAVVLSLSRFLSHCRGRALPPPNVSSSSPSSLAVVRSCSPPPPLVRLLRRALSLSRVYISTVSRARPSGLDKEPPLFSHRCGCEYFYWLDPEMTDRATIVINGLLMKLDRMESEKRLQDEFNGRRKLNGCAVACWLCLVVIVLLFGFIVYK</sequence>
<keyword evidence="1" id="KW-0812">Transmembrane</keyword>
<accession>A0AAP0HFK6</accession>
<evidence type="ECO:0000313" key="3">
    <source>
        <dbReference type="Proteomes" id="UP001419268"/>
    </source>
</evidence>
<keyword evidence="1" id="KW-0472">Membrane</keyword>
<evidence type="ECO:0000256" key="1">
    <source>
        <dbReference type="SAM" id="Phobius"/>
    </source>
</evidence>
<gene>
    <name evidence="2" type="ORF">Scep_029418</name>
</gene>
<feature type="transmembrane region" description="Helical" evidence="1">
    <location>
        <begin position="203"/>
        <end position="223"/>
    </location>
</feature>
<organism evidence="2 3">
    <name type="scientific">Stephania cephalantha</name>
    <dbReference type="NCBI Taxonomy" id="152367"/>
    <lineage>
        <taxon>Eukaryota</taxon>
        <taxon>Viridiplantae</taxon>
        <taxon>Streptophyta</taxon>
        <taxon>Embryophyta</taxon>
        <taxon>Tracheophyta</taxon>
        <taxon>Spermatophyta</taxon>
        <taxon>Magnoliopsida</taxon>
        <taxon>Ranunculales</taxon>
        <taxon>Menispermaceae</taxon>
        <taxon>Menispermoideae</taxon>
        <taxon>Cissampelideae</taxon>
        <taxon>Stephania</taxon>
    </lineage>
</organism>
<feature type="transmembrane region" description="Helical" evidence="1">
    <location>
        <begin position="40"/>
        <end position="59"/>
    </location>
</feature>
<proteinExistence type="predicted"/>
<name>A0AAP0HFK6_9MAGN</name>
<protein>
    <submittedName>
        <fullName evidence="2">Uncharacterized protein</fullName>
    </submittedName>
</protein>
<keyword evidence="3" id="KW-1185">Reference proteome</keyword>
<dbReference type="Proteomes" id="UP001419268">
    <property type="component" value="Unassembled WGS sequence"/>
</dbReference>
<dbReference type="AlphaFoldDB" id="A0AAP0HFK6"/>